<evidence type="ECO:0000256" key="12">
    <source>
        <dbReference type="ARBA" id="ARBA00080155"/>
    </source>
</evidence>
<dbReference type="GO" id="GO:0033812">
    <property type="term" value="F:3-oxoadipyl-CoA thiolase activity"/>
    <property type="evidence" value="ECO:0007669"/>
    <property type="project" value="UniProtKB-EC"/>
</dbReference>
<dbReference type="Pfam" id="PF02803">
    <property type="entry name" value="Thiolase_C"/>
    <property type="match status" value="1"/>
</dbReference>
<keyword evidence="6 14" id="KW-0808">Transferase</keyword>
<dbReference type="GO" id="GO:0006635">
    <property type="term" value="P:fatty acid beta-oxidation"/>
    <property type="evidence" value="ECO:0007669"/>
    <property type="project" value="TreeGrafter"/>
</dbReference>
<organism evidence="17 18">
    <name type="scientific">Rhodopseudomonas palustris (strain DX-1)</name>
    <dbReference type="NCBI Taxonomy" id="652103"/>
    <lineage>
        <taxon>Bacteria</taxon>
        <taxon>Pseudomonadati</taxon>
        <taxon>Pseudomonadota</taxon>
        <taxon>Alphaproteobacteria</taxon>
        <taxon>Hyphomicrobiales</taxon>
        <taxon>Nitrobacteraceae</taxon>
        <taxon>Rhodopseudomonas</taxon>
    </lineage>
</organism>
<reference evidence="17" key="1">
    <citation type="submission" date="2010-12" db="EMBL/GenBank/DDBJ databases">
        <title>Complete sequence of Rhodopseudomonas palustris DX-1.</title>
        <authorList>
            <consortium name="US DOE Joint Genome Institute"/>
            <person name="Lucas S."/>
            <person name="Copeland A."/>
            <person name="Lapidus A."/>
            <person name="Cheng J.-F."/>
            <person name="Goodwin L."/>
            <person name="Pitluck S."/>
            <person name="Misra M."/>
            <person name="Chertkov O."/>
            <person name="Detter J.C."/>
            <person name="Han C."/>
            <person name="Tapia R."/>
            <person name="Land M."/>
            <person name="Hauser L."/>
            <person name="Kyrpides N."/>
            <person name="Ivanova N."/>
            <person name="Ovchinnikova G."/>
            <person name="Logan B."/>
            <person name="Oda Y."/>
            <person name="Harwood C."/>
            <person name="Woyke T."/>
        </authorList>
    </citation>
    <scope>NUCLEOTIDE SEQUENCE [LARGE SCALE GENOMIC DNA]</scope>
    <source>
        <strain evidence="17">DX-1</strain>
    </source>
</reference>
<dbReference type="InterPro" id="IPR020617">
    <property type="entry name" value="Thiolase_C"/>
</dbReference>
<dbReference type="AlphaFoldDB" id="E6VKQ5"/>
<evidence type="ECO:0000256" key="4">
    <source>
        <dbReference type="ARBA" id="ARBA00010982"/>
    </source>
</evidence>
<proteinExistence type="inferred from homology"/>
<evidence type="ECO:0000313" key="17">
    <source>
        <dbReference type="EMBL" id="ADU42184.1"/>
    </source>
</evidence>
<dbReference type="HOGENOM" id="CLU_031026_2_2_5"/>
<evidence type="ECO:0000256" key="2">
    <source>
        <dbReference type="ARBA" id="ARBA00005189"/>
    </source>
</evidence>
<dbReference type="InterPro" id="IPR016039">
    <property type="entry name" value="Thiolase-like"/>
</dbReference>
<dbReference type="InterPro" id="IPR020616">
    <property type="entry name" value="Thiolase_N"/>
</dbReference>
<dbReference type="STRING" id="652103.Rpdx1_0544"/>
<dbReference type="OrthoDB" id="9764638at2"/>
<feature type="domain" description="Thiolase C-terminal" evidence="16">
    <location>
        <begin position="277"/>
        <end position="400"/>
    </location>
</feature>
<sequence length="402" mass="41682">MADVFICDAVRTPIGRYGGSLAKVRTDDLAAVPIKALMARHPDMDWSAVDEVFFGCANQAGEDNRNVARMAALLAGLPDSVPGQTLNRLCASGLDAVGAAGRAIRGGEIDLAIAGGVESMTRAPFVQGKATEAFARTADIFDTTIGWRFINPLMKQQYGVDSMPETGENVAEEFQISRADQDAFAIRSQQRAGAAIAAGYFAEEIAPVTYAGGKAGPITVDKDEHPRPETTLEGLAKLKPIVRNPGTVTAGNASGVNDGAAALLIASEAAVKKYGLTPRGKILGLASAAVPPRIMGIGPVPATGKLMERLGLKISDFDLIELNEAFASQGIACLRQLGVQDDADFVNPHGGAIALGHPLGMSGARLALTAVHGLEKRGGKLALATMCVGVGQGVAMAIEKVN</sequence>
<dbReference type="FunFam" id="3.40.47.10:FF:000010">
    <property type="entry name" value="Acetyl-CoA acetyltransferase (Thiolase)"/>
    <property type="match status" value="1"/>
</dbReference>
<dbReference type="EMBL" id="CP002418">
    <property type="protein sequence ID" value="ADU42184.1"/>
    <property type="molecule type" value="Genomic_DNA"/>
</dbReference>
<dbReference type="InterPro" id="IPR012793">
    <property type="entry name" value="PcaF"/>
</dbReference>
<dbReference type="InterPro" id="IPR050215">
    <property type="entry name" value="Thiolase-like_sf_Thiolase"/>
</dbReference>
<comment type="pathway">
    <text evidence="3">Aromatic compound metabolism.</text>
</comment>
<feature type="active site" description="Proton acceptor" evidence="13">
    <location>
        <position position="357"/>
    </location>
</feature>
<comment type="pathway">
    <text evidence="10">Metabolic intermediate biosynthesis; (R)-mevalonate biosynthesis; (R)-mevalonate from acetyl-CoA: step 1/3.</text>
</comment>
<dbReference type="PROSITE" id="PS00737">
    <property type="entry name" value="THIOLASE_2"/>
    <property type="match status" value="1"/>
</dbReference>
<dbReference type="CDD" id="cd00751">
    <property type="entry name" value="thiolase"/>
    <property type="match status" value="1"/>
</dbReference>
<dbReference type="InterPro" id="IPR020610">
    <property type="entry name" value="Thiolase_AS"/>
</dbReference>
<evidence type="ECO:0000259" key="15">
    <source>
        <dbReference type="Pfam" id="PF00108"/>
    </source>
</evidence>
<evidence type="ECO:0000256" key="14">
    <source>
        <dbReference type="RuleBase" id="RU003557"/>
    </source>
</evidence>
<evidence type="ECO:0000259" key="16">
    <source>
        <dbReference type="Pfam" id="PF02803"/>
    </source>
</evidence>
<evidence type="ECO:0000256" key="10">
    <source>
        <dbReference type="ARBA" id="ARBA00037924"/>
    </source>
</evidence>
<dbReference type="PANTHER" id="PTHR43853">
    <property type="entry name" value="3-KETOACYL-COA THIOLASE, PEROXISOMAL"/>
    <property type="match status" value="1"/>
</dbReference>
<dbReference type="PROSITE" id="PS00099">
    <property type="entry name" value="THIOLASE_3"/>
    <property type="match status" value="1"/>
</dbReference>
<dbReference type="Proteomes" id="UP000001402">
    <property type="component" value="Chromosome"/>
</dbReference>
<comment type="catalytic activity">
    <reaction evidence="11">
        <text>succinyl-CoA + acetyl-CoA = 3-oxoadipyl-CoA + CoA</text>
        <dbReference type="Rhea" id="RHEA:19481"/>
        <dbReference type="ChEBI" id="CHEBI:57287"/>
        <dbReference type="ChEBI" id="CHEBI:57288"/>
        <dbReference type="ChEBI" id="CHEBI:57292"/>
        <dbReference type="ChEBI" id="CHEBI:57348"/>
        <dbReference type="EC" id="2.3.1.174"/>
    </reaction>
</comment>
<comment type="similarity">
    <text evidence="4 14">Belongs to the thiolase-like superfamily. Thiolase family.</text>
</comment>
<dbReference type="InterPro" id="IPR002155">
    <property type="entry name" value="Thiolase"/>
</dbReference>
<evidence type="ECO:0000313" key="18">
    <source>
        <dbReference type="Proteomes" id="UP000001402"/>
    </source>
</evidence>
<evidence type="ECO:0000256" key="13">
    <source>
        <dbReference type="PIRSR" id="PIRSR000429-1"/>
    </source>
</evidence>
<comment type="pathway">
    <text evidence="1">Biopolymer metabolism; poly-(R)-3-hydroxybutanoate biosynthesis.</text>
</comment>
<dbReference type="BioCyc" id="RPAL652103:RPDX1_RS02720-MONOMER"/>
<name>E6VKQ5_RHOPX</name>
<evidence type="ECO:0000256" key="11">
    <source>
        <dbReference type="ARBA" id="ARBA00048527"/>
    </source>
</evidence>
<dbReference type="PIRSF" id="PIRSF000429">
    <property type="entry name" value="Ac-CoA_Ac_transf"/>
    <property type="match status" value="1"/>
</dbReference>
<dbReference type="GO" id="GO:0019619">
    <property type="term" value="P:3,4-dihydroxybenzoate catabolic process"/>
    <property type="evidence" value="ECO:0007669"/>
    <property type="project" value="InterPro"/>
</dbReference>
<dbReference type="NCBIfam" id="NF006551">
    <property type="entry name" value="PRK09050.1"/>
    <property type="match status" value="1"/>
</dbReference>
<comment type="pathway">
    <text evidence="2">Lipid metabolism.</text>
</comment>
<evidence type="ECO:0000256" key="1">
    <source>
        <dbReference type="ARBA" id="ARBA00004683"/>
    </source>
</evidence>
<dbReference type="EC" id="2.3.1.16" evidence="9"/>
<dbReference type="InterPro" id="IPR020615">
    <property type="entry name" value="Thiolase_acyl_enz_int_AS"/>
</dbReference>
<evidence type="ECO:0000256" key="9">
    <source>
        <dbReference type="ARBA" id="ARBA00024073"/>
    </source>
</evidence>
<dbReference type="InterPro" id="IPR020613">
    <property type="entry name" value="Thiolase_CS"/>
</dbReference>
<keyword evidence="8 14" id="KW-0012">Acyltransferase</keyword>
<dbReference type="PANTHER" id="PTHR43853:SF2">
    <property type="entry name" value="3-OXOADIPYL-COA_3-OXO-5,6-DEHYDROSUBERYL-COA THIOLASE"/>
    <property type="match status" value="1"/>
</dbReference>
<dbReference type="GO" id="GO:0005737">
    <property type="term" value="C:cytoplasm"/>
    <property type="evidence" value="ECO:0007669"/>
    <property type="project" value="UniProtKB-ARBA"/>
</dbReference>
<keyword evidence="7" id="KW-0583">PHB biosynthesis</keyword>
<accession>E6VKQ5</accession>
<dbReference type="EC" id="2.3.1.174" evidence="5"/>
<dbReference type="Gene3D" id="3.40.47.10">
    <property type="match status" value="1"/>
</dbReference>
<feature type="domain" description="Thiolase N-terminal" evidence="15">
    <location>
        <begin position="4"/>
        <end position="268"/>
    </location>
</feature>
<feature type="active site" description="Proton acceptor" evidence="13">
    <location>
        <position position="387"/>
    </location>
</feature>
<dbReference type="NCBIfam" id="TIGR02430">
    <property type="entry name" value="pcaF"/>
    <property type="match status" value="1"/>
</dbReference>
<dbReference type="GO" id="GO:0010124">
    <property type="term" value="P:phenylacetate catabolic process"/>
    <property type="evidence" value="ECO:0007669"/>
    <property type="project" value="TreeGrafter"/>
</dbReference>
<evidence type="ECO:0000256" key="7">
    <source>
        <dbReference type="ARBA" id="ARBA00022752"/>
    </source>
</evidence>
<dbReference type="eggNOG" id="COG0183">
    <property type="taxonomic scope" value="Bacteria"/>
</dbReference>
<protein>
    <recommendedName>
        <fullName evidence="12">Beta-ketothiolase</fullName>
        <ecNumber evidence="9">2.3.1.16</ecNumber>
        <ecNumber evidence="5">2.3.1.174</ecNumber>
    </recommendedName>
</protein>
<dbReference type="Pfam" id="PF00108">
    <property type="entry name" value="Thiolase_N"/>
    <property type="match status" value="1"/>
</dbReference>
<dbReference type="SUPFAM" id="SSF53901">
    <property type="entry name" value="Thiolase-like"/>
    <property type="match status" value="2"/>
</dbReference>
<evidence type="ECO:0000256" key="6">
    <source>
        <dbReference type="ARBA" id="ARBA00022679"/>
    </source>
</evidence>
<dbReference type="NCBIfam" id="TIGR01930">
    <property type="entry name" value="AcCoA-C-Actrans"/>
    <property type="match status" value="1"/>
</dbReference>
<dbReference type="KEGG" id="rpx:Rpdx1_0544"/>
<evidence type="ECO:0000256" key="5">
    <source>
        <dbReference type="ARBA" id="ARBA00012233"/>
    </source>
</evidence>
<dbReference type="PROSITE" id="PS00098">
    <property type="entry name" value="THIOLASE_1"/>
    <property type="match status" value="1"/>
</dbReference>
<feature type="active site" description="Acyl-thioester intermediate" evidence="13">
    <location>
        <position position="90"/>
    </location>
</feature>
<gene>
    <name evidence="17" type="ordered locus">Rpdx1_0544</name>
</gene>
<evidence type="ECO:0000256" key="3">
    <source>
        <dbReference type="ARBA" id="ARBA00005211"/>
    </source>
</evidence>
<dbReference type="GO" id="GO:0042619">
    <property type="term" value="P:poly-hydroxybutyrate biosynthetic process"/>
    <property type="evidence" value="ECO:0007669"/>
    <property type="project" value="UniProtKB-KW"/>
</dbReference>
<evidence type="ECO:0000256" key="8">
    <source>
        <dbReference type="ARBA" id="ARBA00023315"/>
    </source>
</evidence>